<proteinExistence type="predicted"/>
<feature type="compositionally biased region" description="Pro residues" evidence="1">
    <location>
        <begin position="35"/>
        <end position="50"/>
    </location>
</feature>
<dbReference type="EnsemblPlants" id="Zm00001eb382440_T002">
    <property type="protein sequence ID" value="Zm00001eb382440_P002"/>
    <property type="gene ID" value="Zm00001eb382440"/>
</dbReference>
<reference evidence="3" key="1">
    <citation type="journal article" date="2009" name="Science">
        <title>The B73 maize genome: complexity, diversity, and dynamics.</title>
        <authorList>
            <person name="Schnable P.S."/>
            <person name="Ware D."/>
            <person name="Fulton R.S."/>
            <person name="Stein J.C."/>
            <person name="Wei F."/>
            <person name="Pasternak S."/>
            <person name="Liang C."/>
            <person name="Zhang J."/>
            <person name="Fulton L."/>
            <person name="Graves T.A."/>
            <person name="Minx P."/>
            <person name="Reily A.D."/>
            <person name="Courtney L."/>
            <person name="Kruchowski S.S."/>
            <person name="Tomlinson C."/>
            <person name="Strong C."/>
            <person name="Delehaunty K."/>
            <person name="Fronick C."/>
            <person name="Courtney B."/>
            <person name="Rock S.M."/>
            <person name="Belter E."/>
            <person name="Du F."/>
            <person name="Kim K."/>
            <person name="Abbott R.M."/>
            <person name="Cotton M."/>
            <person name="Levy A."/>
            <person name="Marchetto P."/>
            <person name="Ochoa K."/>
            <person name="Jackson S.M."/>
            <person name="Gillam B."/>
            <person name="Chen W."/>
            <person name="Yan L."/>
            <person name="Higginbotham J."/>
            <person name="Cardenas M."/>
            <person name="Waligorski J."/>
            <person name="Applebaum E."/>
            <person name="Phelps L."/>
            <person name="Falcone J."/>
            <person name="Kanchi K."/>
            <person name="Thane T."/>
            <person name="Scimone A."/>
            <person name="Thane N."/>
            <person name="Henke J."/>
            <person name="Wang T."/>
            <person name="Ruppert J."/>
            <person name="Shah N."/>
            <person name="Rotter K."/>
            <person name="Hodges J."/>
            <person name="Ingenthron E."/>
            <person name="Cordes M."/>
            <person name="Kohlberg S."/>
            <person name="Sgro J."/>
            <person name="Delgado B."/>
            <person name="Mead K."/>
            <person name="Chinwalla A."/>
            <person name="Leonard S."/>
            <person name="Crouse K."/>
            <person name="Collura K."/>
            <person name="Kudrna D."/>
            <person name="Currie J."/>
            <person name="He R."/>
            <person name="Angelova A."/>
            <person name="Rajasekar S."/>
            <person name="Mueller T."/>
            <person name="Lomeli R."/>
            <person name="Scara G."/>
            <person name="Ko A."/>
            <person name="Delaney K."/>
            <person name="Wissotski M."/>
            <person name="Lopez G."/>
            <person name="Campos D."/>
            <person name="Braidotti M."/>
            <person name="Ashley E."/>
            <person name="Golser W."/>
            <person name="Kim H."/>
            <person name="Lee S."/>
            <person name="Lin J."/>
            <person name="Dujmic Z."/>
            <person name="Kim W."/>
            <person name="Talag J."/>
            <person name="Zuccolo A."/>
            <person name="Fan C."/>
            <person name="Sebastian A."/>
            <person name="Kramer M."/>
            <person name="Spiegel L."/>
            <person name="Nascimento L."/>
            <person name="Zutavern T."/>
            <person name="Miller B."/>
            <person name="Ambroise C."/>
            <person name="Muller S."/>
            <person name="Spooner W."/>
            <person name="Narechania A."/>
            <person name="Ren L."/>
            <person name="Wei S."/>
            <person name="Kumari S."/>
            <person name="Faga B."/>
            <person name="Levy M.J."/>
            <person name="McMahan L."/>
            <person name="Van Buren P."/>
            <person name="Vaughn M.W."/>
            <person name="Ying K."/>
            <person name="Yeh C.-T."/>
            <person name="Emrich S.J."/>
            <person name="Jia Y."/>
            <person name="Kalyanaraman A."/>
            <person name="Hsia A.-P."/>
            <person name="Barbazuk W.B."/>
            <person name="Baucom R.S."/>
            <person name="Brutnell T.P."/>
            <person name="Carpita N.C."/>
            <person name="Chaparro C."/>
            <person name="Chia J.-M."/>
            <person name="Deragon J.-M."/>
            <person name="Estill J.C."/>
            <person name="Fu Y."/>
            <person name="Jeddeloh J.A."/>
            <person name="Han Y."/>
            <person name="Lee H."/>
            <person name="Li P."/>
            <person name="Lisch D.R."/>
            <person name="Liu S."/>
            <person name="Liu Z."/>
            <person name="Nagel D.H."/>
            <person name="McCann M.C."/>
            <person name="SanMiguel P."/>
            <person name="Myers A.M."/>
            <person name="Nettleton D."/>
            <person name="Nguyen J."/>
            <person name="Penning B.W."/>
            <person name="Ponnala L."/>
            <person name="Schneider K.L."/>
            <person name="Schwartz D.C."/>
            <person name="Sharma A."/>
            <person name="Soderlund C."/>
            <person name="Springer N.M."/>
            <person name="Sun Q."/>
            <person name="Wang H."/>
            <person name="Waterman M."/>
            <person name="Westerman R."/>
            <person name="Wolfgruber T.K."/>
            <person name="Yang L."/>
            <person name="Yu Y."/>
            <person name="Zhang L."/>
            <person name="Zhou S."/>
            <person name="Zhu Q."/>
            <person name="Bennetzen J.L."/>
            <person name="Dawe R.K."/>
            <person name="Jiang J."/>
            <person name="Jiang N."/>
            <person name="Presting G.G."/>
            <person name="Wessler S.R."/>
            <person name="Aluru S."/>
            <person name="Martienssen R.A."/>
            <person name="Clifton S.W."/>
            <person name="McCombie W.R."/>
            <person name="Wing R.A."/>
            <person name="Wilson R.K."/>
        </authorList>
    </citation>
    <scope>NUCLEOTIDE SEQUENCE [LARGE SCALE GENOMIC DNA]</scope>
    <source>
        <strain evidence="3">cv. B73</strain>
    </source>
</reference>
<sequence length="380" mass="43185">MKPYPRPWHPALRGCAPARMLALRRRPLARLQPRSRPPVPRATAAPPPPLHRSIFYPTGGQPPPSPFVRPLPSPPPHSSCNRLPPLQSPLALAVVPPTVTMQYEEELIPSSAESQASVLPFSSCAHKEIRNCVRLNFCTHLCSSVLSNKTLINGGISFMLFDDIQDFNNLPHVKSIFARVVVKFPRRHDSQHFILQDITGSKMEAISSRNNVPRFDALLTQGCTYTLYRVGFCLNREGIQFRNIGHGLEIGLITHTIVEPFIKPIQFPPFPKYLMPFHKVYQQPHKSFVDIIGIVLHLEPLKHIGGRPYREAVLMDSRWDLIVVGVWTDLLQRNALRWMLGNLGLQHRSFQPRSSHYIPLEDYSTFVDSKSKASYRRQIS</sequence>
<dbReference type="Proteomes" id="UP000007305">
    <property type="component" value="Chromosome 9"/>
</dbReference>
<evidence type="ECO:0000313" key="2">
    <source>
        <dbReference type="EnsemblPlants" id="Zm00001eb382440_P002"/>
    </source>
</evidence>
<evidence type="ECO:0000313" key="3">
    <source>
        <dbReference type="Proteomes" id="UP000007305"/>
    </source>
</evidence>
<name>A0A804R654_MAIZE</name>
<evidence type="ECO:0000256" key="1">
    <source>
        <dbReference type="SAM" id="MobiDB-lite"/>
    </source>
</evidence>
<dbReference type="Gramene" id="Zm00001eb382440_T002">
    <property type="protein sequence ID" value="Zm00001eb382440_P002"/>
    <property type="gene ID" value="Zm00001eb382440"/>
</dbReference>
<dbReference type="InParanoid" id="A0A804R654"/>
<organism evidence="2 3">
    <name type="scientific">Zea mays</name>
    <name type="common">Maize</name>
    <dbReference type="NCBI Taxonomy" id="4577"/>
    <lineage>
        <taxon>Eukaryota</taxon>
        <taxon>Viridiplantae</taxon>
        <taxon>Streptophyta</taxon>
        <taxon>Embryophyta</taxon>
        <taxon>Tracheophyta</taxon>
        <taxon>Spermatophyta</taxon>
        <taxon>Magnoliopsida</taxon>
        <taxon>Liliopsida</taxon>
        <taxon>Poales</taxon>
        <taxon>Poaceae</taxon>
        <taxon>PACMAD clade</taxon>
        <taxon>Panicoideae</taxon>
        <taxon>Andropogonodae</taxon>
        <taxon>Andropogoneae</taxon>
        <taxon>Tripsacinae</taxon>
        <taxon>Zea</taxon>
    </lineage>
</organism>
<keyword evidence="3" id="KW-1185">Reference proteome</keyword>
<dbReference type="PANTHER" id="PTHR48463">
    <property type="entry name" value="DUF223 DOMAIN-CONTAINING PROTEIN"/>
    <property type="match status" value="1"/>
</dbReference>
<feature type="region of interest" description="Disordered" evidence="1">
    <location>
        <begin position="26"/>
        <end position="82"/>
    </location>
</feature>
<accession>A0A804R654</accession>
<feature type="compositionally biased region" description="Pro residues" evidence="1">
    <location>
        <begin position="60"/>
        <end position="77"/>
    </location>
</feature>
<protein>
    <submittedName>
        <fullName evidence="2">Uncharacterized protein</fullName>
    </submittedName>
</protein>
<reference evidence="2" key="3">
    <citation type="submission" date="2021-05" db="UniProtKB">
        <authorList>
            <consortium name="EnsemblPlants"/>
        </authorList>
    </citation>
    <scope>IDENTIFICATION</scope>
    <source>
        <strain evidence="2">cv. B73</strain>
    </source>
</reference>
<dbReference type="PANTHER" id="PTHR48463:SF1">
    <property type="entry name" value="DUF223 DOMAIN-CONTAINING PROTEIN"/>
    <property type="match status" value="1"/>
</dbReference>
<reference evidence="2" key="2">
    <citation type="submission" date="2019-07" db="EMBL/GenBank/DDBJ databases">
        <authorList>
            <person name="Seetharam A."/>
            <person name="Woodhouse M."/>
            <person name="Cannon E."/>
        </authorList>
    </citation>
    <scope>NUCLEOTIDE SEQUENCE [LARGE SCALE GENOMIC DNA]</scope>
    <source>
        <strain evidence="2">cv. B73</strain>
    </source>
</reference>
<dbReference type="AlphaFoldDB" id="A0A804R654"/>